<dbReference type="Ensembl" id="ENSHHUT00000053960.1">
    <property type="protein sequence ID" value="ENSHHUP00000052122.1"/>
    <property type="gene ID" value="ENSHHUG00000031364.1"/>
</dbReference>
<dbReference type="GeneTree" id="ENSGT00940000179453"/>
<proteinExistence type="predicted"/>
<feature type="signal peptide" evidence="1">
    <location>
        <begin position="1"/>
        <end position="19"/>
    </location>
</feature>
<evidence type="ECO:0000313" key="3">
    <source>
        <dbReference type="Proteomes" id="UP000314982"/>
    </source>
</evidence>
<keyword evidence="1" id="KW-0732">Signal</keyword>
<keyword evidence="3" id="KW-1185">Reference proteome</keyword>
<protein>
    <submittedName>
        <fullName evidence="2">Uncharacterized protein</fullName>
    </submittedName>
</protein>
<reference evidence="2" key="2">
    <citation type="submission" date="2025-08" db="UniProtKB">
        <authorList>
            <consortium name="Ensembl"/>
        </authorList>
    </citation>
    <scope>IDENTIFICATION</scope>
</reference>
<organism evidence="2 3">
    <name type="scientific">Hucho hucho</name>
    <name type="common">huchen</name>
    <dbReference type="NCBI Taxonomy" id="62062"/>
    <lineage>
        <taxon>Eukaryota</taxon>
        <taxon>Metazoa</taxon>
        <taxon>Chordata</taxon>
        <taxon>Craniata</taxon>
        <taxon>Vertebrata</taxon>
        <taxon>Euteleostomi</taxon>
        <taxon>Actinopterygii</taxon>
        <taxon>Neopterygii</taxon>
        <taxon>Teleostei</taxon>
        <taxon>Protacanthopterygii</taxon>
        <taxon>Salmoniformes</taxon>
        <taxon>Salmonidae</taxon>
        <taxon>Salmoninae</taxon>
        <taxon>Hucho</taxon>
    </lineage>
</organism>
<reference evidence="2" key="3">
    <citation type="submission" date="2025-09" db="UniProtKB">
        <authorList>
            <consortium name="Ensembl"/>
        </authorList>
    </citation>
    <scope>IDENTIFICATION</scope>
</reference>
<evidence type="ECO:0000313" key="2">
    <source>
        <dbReference type="Ensembl" id="ENSHHUP00000052122.1"/>
    </source>
</evidence>
<dbReference type="AlphaFoldDB" id="A0A4W5NMA2"/>
<name>A0A4W5NMA2_9TELE</name>
<dbReference type="STRING" id="62062.ENSHHUP00000052122"/>
<dbReference type="Proteomes" id="UP000314982">
    <property type="component" value="Unassembled WGS sequence"/>
</dbReference>
<sequence>MVRWSLALSVLPYSSVVTAALFQGTDVSSPDTFLALKDVREVKEDTTLDEKLFLLASEKGFVWKYTAAWPAHL</sequence>
<evidence type="ECO:0000256" key="1">
    <source>
        <dbReference type="SAM" id="SignalP"/>
    </source>
</evidence>
<reference evidence="3" key="1">
    <citation type="submission" date="2018-06" db="EMBL/GenBank/DDBJ databases">
        <title>Genome assembly of Danube salmon.</title>
        <authorList>
            <person name="Macqueen D.J."/>
            <person name="Gundappa M.K."/>
        </authorList>
    </citation>
    <scope>NUCLEOTIDE SEQUENCE [LARGE SCALE GENOMIC DNA]</scope>
</reference>
<feature type="chain" id="PRO_5021226194" evidence="1">
    <location>
        <begin position="20"/>
        <end position="73"/>
    </location>
</feature>
<accession>A0A4W5NMA2</accession>